<dbReference type="EMBL" id="BGPR01003776">
    <property type="protein sequence ID" value="GBM92284.1"/>
    <property type="molecule type" value="Genomic_DNA"/>
</dbReference>
<dbReference type="Proteomes" id="UP000499080">
    <property type="component" value="Unassembled WGS sequence"/>
</dbReference>
<proteinExistence type="predicted"/>
<keyword evidence="2" id="KW-1185">Reference proteome</keyword>
<organism evidence="1 2">
    <name type="scientific">Araneus ventricosus</name>
    <name type="common">Orbweaver spider</name>
    <name type="synonym">Epeira ventricosa</name>
    <dbReference type="NCBI Taxonomy" id="182803"/>
    <lineage>
        <taxon>Eukaryota</taxon>
        <taxon>Metazoa</taxon>
        <taxon>Ecdysozoa</taxon>
        <taxon>Arthropoda</taxon>
        <taxon>Chelicerata</taxon>
        <taxon>Arachnida</taxon>
        <taxon>Araneae</taxon>
        <taxon>Araneomorphae</taxon>
        <taxon>Entelegynae</taxon>
        <taxon>Araneoidea</taxon>
        <taxon>Araneidae</taxon>
        <taxon>Araneus</taxon>
    </lineage>
</organism>
<evidence type="ECO:0000313" key="1">
    <source>
        <dbReference type="EMBL" id="GBM92284.1"/>
    </source>
</evidence>
<gene>
    <name evidence="1" type="ORF">AVEN_158429_1</name>
</gene>
<dbReference type="AlphaFoldDB" id="A0A4Y2JQN5"/>
<sequence>MIHEISRFKNLAKIKNGHYTLHIMGVIQIITPKSSVLAEEPLSRTKQVISAKDFAAEAHVPIQVYHNNGVVGYSKITAQNFAYESDTTAFLRKIDTLWLYGKWNNLSLPGWNGYIERLSSNSMDFSISRILFLPFIPQPASVYNTIYTTLLCALENAKRYGHDVCIVTFDQPLYTEAREIVAAAPDGSDLSKIVIRLGGFNLLSSFSGAVGYIMQGNGIKEVLSLIYVPNSLGKMLTGHAYVRAVRVHTLLHLTLATIISRELLIDDYMDANLQNTIEDVKNNTISYNDIENCDEKTEALLYQCNKKLKQYVGRGSTGKLWIQYFHMVSIAKEFIRAERMGGWRAHLNCVKEMIPYFHAPGHFPYAKSTYLYLQDMLQLKNLIDPSVFRTFIQGFLTVRHSAKFNYGTSTDMITEKSLMKSMQTDGVNWFGRLVVKGVGSGVRALSILCPSKTDEVTLVVIGIGGSGWR</sequence>
<dbReference type="OrthoDB" id="6753017at2759"/>
<dbReference type="PANTHER" id="PTHR47018">
    <property type="entry name" value="CXC DOMAIN-CONTAINING PROTEIN-RELATED"/>
    <property type="match status" value="1"/>
</dbReference>
<name>A0A4Y2JQN5_ARAVE</name>
<dbReference type="PANTHER" id="PTHR47018:SF3">
    <property type="entry name" value="MYCBP-ASSOCIATED PROTEIN"/>
    <property type="match status" value="1"/>
</dbReference>
<accession>A0A4Y2JQN5</accession>
<evidence type="ECO:0000313" key="2">
    <source>
        <dbReference type="Proteomes" id="UP000499080"/>
    </source>
</evidence>
<reference evidence="1 2" key="1">
    <citation type="journal article" date="2019" name="Sci. Rep.">
        <title>Orb-weaving spider Araneus ventricosus genome elucidates the spidroin gene catalogue.</title>
        <authorList>
            <person name="Kono N."/>
            <person name="Nakamura H."/>
            <person name="Ohtoshi R."/>
            <person name="Moran D.A.P."/>
            <person name="Shinohara A."/>
            <person name="Yoshida Y."/>
            <person name="Fujiwara M."/>
            <person name="Mori M."/>
            <person name="Tomita M."/>
            <person name="Arakawa K."/>
        </authorList>
    </citation>
    <scope>NUCLEOTIDE SEQUENCE [LARGE SCALE GENOMIC DNA]</scope>
</reference>
<comment type="caution">
    <text evidence="1">The sequence shown here is derived from an EMBL/GenBank/DDBJ whole genome shotgun (WGS) entry which is preliminary data.</text>
</comment>
<protein>
    <submittedName>
        <fullName evidence="1">Uncharacterized protein</fullName>
    </submittedName>
</protein>